<name>A0A1I1P8I5_9FLAO</name>
<keyword evidence="1" id="KW-0472">Membrane</keyword>
<dbReference type="STRING" id="870482.SAMN04487987_103285"/>
<feature type="transmembrane region" description="Helical" evidence="1">
    <location>
        <begin position="16"/>
        <end position="35"/>
    </location>
</feature>
<evidence type="ECO:0000256" key="1">
    <source>
        <dbReference type="SAM" id="Phobius"/>
    </source>
</evidence>
<reference evidence="3" key="1">
    <citation type="submission" date="2016-10" db="EMBL/GenBank/DDBJ databases">
        <authorList>
            <person name="Varghese N."/>
            <person name="Submissions S."/>
        </authorList>
    </citation>
    <scope>NUCLEOTIDE SEQUENCE [LARGE SCALE GENOMIC DNA]</scope>
    <source>
        <strain evidence="3">DSM 25730</strain>
    </source>
</reference>
<protein>
    <recommendedName>
        <fullName evidence="4">DUF748 domain-containing protein</fullName>
    </recommendedName>
</protein>
<evidence type="ECO:0008006" key="4">
    <source>
        <dbReference type="Google" id="ProtNLM"/>
    </source>
</evidence>
<sequence length="526" mass="59738">MNEYLYDMNSKLKKRLIWFAGVLVLLIALLFGVNFKLKSKLKAGLQNLSDSIKVDYKDVSLNILTGHLNIKESTVTVYGKTTDSINLKVDFQDLSVSGVSYWSYLVNNKIAVDEIVLSKPQVTYFHNDLVEKSSYNNSFKSSLKQDIEIGSIQVKDGELRMYKASNDSLLLKTEAIQCDIKNLLVVKDTGEPKLSYEGFDVKTGDLFYAMNSFENLRLKTLSLNPEAAKFRAITLNTKYTKEALSTTTNVERDHYGLSIDSLEIAQPKFGFEPDTLFHFKTPLATIHHADFKVFRNKLLPDDMSYKPLYSKALRDLNFKLGIDVFKMRNSSINYIEKVKPDSKGGELAFSELNATIKNIGNIYSGKTAMDIKAVFMKNTPLKVEWDFNINNKNDAFVFKSEIGNLQAEDLNQFTEPNLNVKFKGEFNTMFFTIDGNENSSLTDLKVNYQDFDVIVLKDNGKEKNKLLSAVLNVFISKHSKDNHDVFRYGSSKPVERDKTKSVFNFVWLSLRAALLEAITGNGEKQE</sequence>
<gene>
    <name evidence="2" type="ORF">SAMN04487987_103285</name>
</gene>
<dbReference type="AlphaFoldDB" id="A0A1I1P8I5"/>
<keyword evidence="3" id="KW-1185">Reference proteome</keyword>
<proteinExistence type="predicted"/>
<evidence type="ECO:0000313" key="3">
    <source>
        <dbReference type="Proteomes" id="UP000199439"/>
    </source>
</evidence>
<keyword evidence="1" id="KW-0812">Transmembrane</keyword>
<accession>A0A1I1P8I5</accession>
<dbReference type="EMBL" id="FOMI01000003">
    <property type="protein sequence ID" value="SFD06119.1"/>
    <property type="molecule type" value="Genomic_DNA"/>
</dbReference>
<keyword evidence="1" id="KW-1133">Transmembrane helix</keyword>
<evidence type="ECO:0000313" key="2">
    <source>
        <dbReference type="EMBL" id="SFD06119.1"/>
    </source>
</evidence>
<dbReference type="Proteomes" id="UP000199439">
    <property type="component" value="Unassembled WGS sequence"/>
</dbReference>
<organism evidence="2 3">
    <name type="scientific">Algibacter pectinivorans</name>
    <dbReference type="NCBI Taxonomy" id="870482"/>
    <lineage>
        <taxon>Bacteria</taxon>
        <taxon>Pseudomonadati</taxon>
        <taxon>Bacteroidota</taxon>
        <taxon>Flavobacteriia</taxon>
        <taxon>Flavobacteriales</taxon>
        <taxon>Flavobacteriaceae</taxon>
        <taxon>Algibacter</taxon>
    </lineage>
</organism>